<dbReference type="Pfam" id="PF12860">
    <property type="entry name" value="PAS_7"/>
    <property type="match status" value="1"/>
</dbReference>
<accession>A0ABS2CCH8</accession>
<evidence type="ECO:0000313" key="6">
    <source>
        <dbReference type="EMBL" id="MBM5571782.1"/>
    </source>
</evidence>
<dbReference type="SMART" id="SM00267">
    <property type="entry name" value="GGDEF"/>
    <property type="match status" value="1"/>
</dbReference>
<dbReference type="Gene3D" id="6.10.340.10">
    <property type="match status" value="1"/>
</dbReference>
<dbReference type="Gene3D" id="3.20.20.450">
    <property type="entry name" value="EAL domain"/>
    <property type="match status" value="1"/>
</dbReference>
<dbReference type="PROSITE" id="PS50887">
    <property type="entry name" value="GGDEF"/>
    <property type="match status" value="1"/>
</dbReference>
<dbReference type="InterPro" id="IPR043128">
    <property type="entry name" value="Rev_trsase/Diguanyl_cyclase"/>
</dbReference>
<dbReference type="InterPro" id="IPR013655">
    <property type="entry name" value="PAS_fold_3"/>
</dbReference>
<evidence type="ECO:0000259" key="2">
    <source>
        <dbReference type="PROSITE" id="PS50112"/>
    </source>
</evidence>
<dbReference type="Pfam" id="PF00563">
    <property type="entry name" value="EAL"/>
    <property type="match status" value="1"/>
</dbReference>
<dbReference type="InterPro" id="IPR029787">
    <property type="entry name" value="Nucleotide_cyclase"/>
</dbReference>
<evidence type="ECO:0000259" key="4">
    <source>
        <dbReference type="PROSITE" id="PS50883"/>
    </source>
</evidence>
<dbReference type="InterPro" id="IPR035919">
    <property type="entry name" value="EAL_sf"/>
</dbReference>
<dbReference type="CDD" id="cd01949">
    <property type="entry name" value="GGDEF"/>
    <property type="match status" value="1"/>
</dbReference>
<dbReference type="InterPro" id="IPR000700">
    <property type="entry name" value="PAS-assoc_C"/>
</dbReference>
<evidence type="ECO:0000256" key="1">
    <source>
        <dbReference type="SAM" id="Phobius"/>
    </source>
</evidence>
<dbReference type="InterPro" id="IPR001633">
    <property type="entry name" value="EAL_dom"/>
</dbReference>
<dbReference type="PROSITE" id="PS50883">
    <property type="entry name" value="EAL"/>
    <property type="match status" value="1"/>
</dbReference>
<evidence type="ECO:0000259" key="3">
    <source>
        <dbReference type="PROSITE" id="PS50113"/>
    </source>
</evidence>
<dbReference type="SMART" id="SM00091">
    <property type="entry name" value="PAS"/>
    <property type="match status" value="2"/>
</dbReference>
<dbReference type="InterPro" id="IPR052155">
    <property type="entry name" value="Biofilm_reg_signaling"/>
</dbReference>
<dbReference type="PANTHER" id="PTHR44757:SF4">
    <property type="entry name" value="DIGUANYLATE CYCLASE DGCE-RELATED"/>
    <property type="match status" value="1"/>
</dbReference>
<dbReference type="PANTHER" id="PTHR44757">
    <property type="entry name" value="DIGUANYLATE CYCLASE DGCP"/>
    <property type="match status" value="1"/>
</dbReference>
<keyword evidence="1" id="KW-1133">Transmembrane helix</keyword>
<dbReference type="InterPro" id="IPR000014">
    <property type="entry name" value="PAS"/>
</dbReference>
<reference evidence="6 7" key="1">
    <citation type="submission" date="2019-11" db="EMBL/GenBank/DDBJ databases">
        <title>Novel Deefgea species.</title>
        <authorList>
            <person name="Han J.-H."/>
        </authorList>
    </citation>
    <scope>NUCLEOTIDE SEQUENCE [LARGE SCALE GENOMIC DNA]</scope>
    <source>
        <strain evidence="6 7">LMG 24817</strain>
    </source>
</reference>
<feature type="transmembrane region" description="Helical" evidence="1">
    <location>
        <begin position="12"/>
        <end position="29"/>
    </location>
</feature>
<dbReference type="InterPro" id="IPR035965">
    <property type="entry name" value="PAS-like_dom_sf"/>
</dbReference>
<dbReference type="SMART" id="SM00052">
    <property type="entry name" value="EAL"/>
    <property type="match status" value="1"/>
</dbReference>
<feature type="domain" description="PAS" evidence="2">
    <location>
        <begin position="387"/>
        <end position="430"/>
    </location>
</feature>
<dbReference type="SUPFAM" id="SSF55073">
    <property type="entry name" value="Nucleotide cyclase"/>
    <property type="match status" value="1"/>
</dbReference>
<dbReference type="SUPFAM" id="SSF55785">
    <property type="entry name" value="PYP-like sensor domain (PAS domain)"/>
    <property type="match status" value="2"/>
</dbReference>
<gene>
    <name evidence="6" type="ORF">GM173_09330</name>
</gene>
<evidence type="ECO:0000313" key="7">
    <source>
        <dbReference type="Proteomes" id="UP001195660"/>
    </source>
</evidence>
<feature type="domain" description="PAC" evidence="3">
    <location>
        <begin position="313"/>
        <end position="365"/>
    </location>
</feature>
<dbReference type="Gene3D" id="3.30.70.270">
    <property type="match status" value="1"/>
</dbReference>
<feature type="domain" description="PAS" evidence="2">
    <location>
        <begin position="237"/>
        <end position="309"/>
    </location>
</feature>
<dbReference type="CDD" id="cd00130">
    <property type="entry name" value="PAS"/>
    <property type="match status" value="2"/>
</dbReference>
<protein>
    <submittedName>
        <fullName evidence="6">EAL domain-containing protein</fullName>
    </submittedName>
</protein>
<keyword evidence="1" id="KW-0812">Transmembrane</keyword>
<feature type="transmembrane region" description="Helical" evidence="1">
    <location>
        <begin position="162"/>
        <end position="182"/>
    </location>
</feature>
<dbReference type="Pfam" id="PF08447">
    <property type="entry name" value="PAS_3"/>
    <property type="match status" value="1"/>
</dbReference>
<dbReference type="EMBL" id="WOFE01000003">
    <property type="protein sequence ID" value="MBM5571782.1"/>
    <property type="molecule type" value="Genomic_DNA"/>
</dbReference>
<feature type="domain" description="EAL" evidence="4">
    <location>
        <begin position="691"/>
        <end position="937"/>
    </location>
</feature>
<dbReference type="PROSITE" id="PS50112">
    <property type="entry name" value="PAS"/>
    <property type="match status" value="2"/>
</dbReference>
<comment type="caution">
    <text evidence="6">The sequence shown here is derived from an EMBL/GenBank/DDBJ whole genome shotgun (WGS) entry which is preliminary data.</text>
</comment>
<dbReference type="PROSITE" id="PS50113">
    <property type="entry name" value="PAC"/>
    <property type="match status" value="1"/>
</dbReference>
<dbReference type="SUPFAM" id="SSF141868">
    <property type="entry name" value="EAL domain-like"/>
    <property type="match status" value="1"/>
</dbReference>
<dbReference type="NCBIfam" id="TIGR00254">
    <property type="entry name" value="GGDEF"/>
    <property type="match status" value="1"/>
</dbReference>
<name>A0ABS2CCH8_9NEIS</name>
<organism evidence="6 7">
    <name type="scientific">Deefgea chitinilytica</name>
    <dbReference type="NCBI Taxonomy" id="570276"/>
    <lineage>
        <taxon>Bacteria</taxon>
        <taxon>Pseudomonadati</taxon>
        <taxon>Pseudomonadota</taxon>
        <taxon>Betaproteobacteria</taxon>
        <taxon>Neisseriales</taxon>
        <taxon>Chitinibacteraceae</taxon>
        <taxon>Deefgea</taxon>
    </lineage>
</organism>
<evidence type="ECO:0000259" key="5">
    <source>
        <dbReference type="PROSITE" id="PS50887"/>
    </source>
</evidence>
<feature type="domain" description="GGDEF" evidence="5">
    <location>
        <begin position="547"/>
        <end position="680"/>
    </location>
</feature>
<dbReference type="InterPro" id="IPR000160">
    <property type="entry name" value="GGDEF_dom"/>
</dbReference>
<dbReference type="Gene3D" id="3.30.450.20">
    <property type="entry name" value="PAS domain"/>
    <property type="match status" value="2"/>
</dbReference>
<dbReference type="InterPro" id="IPR001610">
    <property type="entry name" value="PAC"/>
</dbReference>
<dbReference type="Proteomes" id="UP001195660">
    <property type="component" value="Unassembled WGS sequence"/>
</dbReference>
<keyword evidence="7" id="KW-1185">Reference proteome</keyword>
<dbReference type="Pfam" id="PF00990">
    <property type="entry name" value="GGDEF"/>
    <property type="match status" value="1"/>
</dbReference>
<proteinExistence type="predicted"/>
<dbReference type="CDD" id="cd01948">
    <property type="entry name" value="EAL"/>
    <property type="match status" value="1"/>
</dbReference>
<keyword evidence="1" id="KW-0472">Membrane</keyword>
<dbReference type="SMART" id="SM00086">
    <property type="entry name" value="PAC"/>
    <property type="match status" value="1"/>
</dbReference>
<dbReference type="RefSeq" id="WP_203571106.1">
    <property type="nucleotide sequence ID" value="NZ_WOFE01000003.1"/>
</dbReference>
<dbReference type="NCBIfam" id="TIGR00229">
    <property type="entry name" value="sensory_box"/>
    <property type="match status" value="1"/>
</dbReference>
<sequence>MSLFSFSPRTRFIVAFCVLQIVLFVALIVNTQRIWSEIVQQENEQHVQSLSRLLKTAFIPSMVAGNRVKAADLLDSLQTADGIEYLVLLDANHRVIAARGWDVSKPMPVIEPGMLMAPKAGRLMHARLSLDSGGEFLGEIRFGVLTDALSSGFDRLLLQNGLLLLLGFVLLSALLIYAAWWISNHLQRMIQATEASATGFFEPMTVPAGEDQITKISQRFNEMALSIKAHVQALNQSETKYQAIADASTSVELLLSPEGKLLWVNAAVSRLTAYSVNECMLLPDFPLTIATPEERLRVEETLRSAIEQQSSEQDYEFRAMRRDGTLFWAAASWQPMFDVNHSYQGLRLSIRDNSEIKDERLALRKSVIELRQIQSLGKSYLQHAESERARMLALLAAMRFGVLFVDNENRIVFFNPAFCEMWGLSSQQIMIGRPIGQILQLADNRPAMGDVLSYYLEEFASLEERVDFGEVTLNDNRIILQSCYRVMDPQGETNGRMWVYEDVTQQRLIAERMVSLAERDALTGLFNRHRFQQELHRMVSEADRRQTTMALVFFDLDEFKLVNDSFGHTVGDELLKSIAREVGKQVRLHEVFARLGGDEFAVLLPECDEFEVSKLADRIVQTVLQMQFVAGNLPMRPSTSVGVAMYPLHASSPDQLVAHADTAMYQAKAAGKGTWRIYRPESDHTRSELSRLSWKERIIDALEHDGFELHYQGIYHTEDKSLAHLEALVRMKDADSPGGIIMPGQFIPHAEKTGKIVDLDRWVIREVIQLLAQYPDCPSIAVNVSGRSFDEPELPLYIASLLAQYKVNPKRLLVELTETSAVSDLSDAQRFIDALRDTGCVVCLDDFGVGFASFAYLKQLKADVLKIDGLFIRDLPNDSDSQIFVRGMVSIAHDMGKTTIAEFVESETIFNMLLEFGVDQVQGYWLDKPQKNHPGLK</sequence>